<reference evidence="1 2" key="1">
    <citation type="submission" date="2016-07" db="EMBL/GenBank/DDBJ databases">
        <title>Pervasive Adenine N6-methylation of Active Genes in Fungi.</title>
        <authorList>
            <consortium name="DOE Joint Genome Institute"/>
            <person name="Mondo S.J."/>
            <person name="Dannebaum R.O."/>
            <person name="Kuo R.C."/>
            <person name="Labutti K."/>
            <person name="Haridas S."/>
            <person name="Kuo A."/>
            <person name="Salamov A."/>
            <person name="Ahrendt S.R."/>
            <person name="Lipzen A."/>
            <person name="Sullivan W."/>
            <person name="Andreopoulos W.B."/>
            <person name="Clum A."/>
            <person name="Lindquist E."/>
            <person name="Daum C."/>
            <person name="Ramamoorthy G.K."/>
            <person name="Gryganskyi A."/>
            <person name="Culley D."/>
            <person name="Magnuson J.K."/>
            <person name="James T.Y."/>
            <person name="O'Malley M.A."/>
            <person name="Stajich J.E."/>
            <person name="Spatafora J.W."/>
            <person name="Visel A."/>
            <person name="Grigoriev I.V."/>
        </authorList>
    </citation>
    <scope>NUCLEOTIDE SEQUENCE [LARGE SCALE GENOMIC DNA]</scope>
    <source>
        <strain evidence="1 2">PL171</strain>
    </source>
</reference>
<dbReference type="Proteomes" id="UP000193411">
    <property type="component" value="Unassembled WGS sequence"/>
</dbReference>
<evidence type="ECO:0000313" key="2">
    <source>
        <dbReference type="Proteomes" id="UP000193411"/>
    </source>
</evidence>
<evidence type="ECO:0000313" key="1">
    <source>
        <dbReference type="EMBL" id="ORZ33301.1"/>
    </source>
</evidence>
<proteinExistence type="predicted"/>
<dbReference type="AlphaFoldDB" id="A0A1Y2HHD4"/>
<dbReference type="EMBL" id="MCFL01000037">
    <property type="protein sequence ID" value="ORZ33301.1"/>
    <property type="molecule type" value="Genomic_DNA"/>
</dbReference>
<name>A0A1Y2HHD4_9FUNG</name>
<accession>A0A1Y2HHD4</accession>
<comment type="caution">
    <text evidence="1">The sequence shown here is derived from an EMBL/GenBank/DDBJ whole genome shotgun (WGS) entry which is preliminary data.</text>
</comment>
<protein>
    <submittedName>
        <fullName evidence="1">Uncharacterized protein</fullName>
    </submittedName>
</protein>
<gene>
    <name evidence="1" type="ORF">BCR44DRAFT_1438702</name>
</gene>
<organism evidence="1 2">
    <name type="scientific">Catenaria anguillulae PL171</name>
    <dbReference type="NCBI Taxonomy" id="765915"/>
    <lineage>
        <taxon>Eukaryota</taxon>
        <taxon>Fungi</taxon>
        <taxon>Fungi incertae sedis</taxon>
        <taxon>Blastocladiomycota</taxon>
        <taxon>Blastocladiomycetes</taxon>
        <taxon>Blastocladiales</taxon>
        <taxon>Catenariaceae</taxon>
        <taxon>Catenaria</taxon>
    </lineage>
</organism>
<keyword evidence="2" id="KW-1185">Reference proteome</keyword>
<sequence length="134" mass="14600">MGNLLAVKLLFTQGRLVGSRLQLIQETMVSGNLALLDWIQAHISETVPASSNSSFVLYRGPYVTACGGEHAVCVSDWLTANGYSLPLHASEVDASASLFGRPAARQAMLETTIQQYHEHKVAVLDWLLAHCFTD</sequence>